<dbReference type="CDD" id="cd07562">
    <property type="entry name" value="Peptidase_S41_TRI"/>
    <property type="match status" value="1"/>
</dbReference>
<gene>
    <name evidence="12" type="ORF">DNU06_14170</name>
</gene>
<evidence type="ECO:0000256" key="1">
    <source>
        <dbReference type="ARBA" id="ARBA00004496"/>
    </source>
</evidence>
<dbReference type="InterPro" id="IPR005151">
    <property type="entry name" value="Tail-specific_protease"/>
</dbReference>
<dbReference type="GO" id="GO:0008236">
    <property type="term" value="F:serine-type peptidase activity"/>
    <property type="evidence" value="ECO:0007669"/>
    <property type="project" value="UniProtKB-UniRule"/>
</dbReference>
<comment type="subcellular location">
    <subcellularLocation>
        <location evidence="1 7">Cytoplasm</location>
    </subcellularLocation>
</comment>
<dbReference type="OrthoDB" id="9815657at2"/>
<dbReference type="EC" id="3.4.21.-" evidence="7"/>
<dbReference type="Gene3D" id="2.120.10.60">
    <property type="entry name" value="Tricorn protease N-terminal domain"/>
    <property type="match status" value="2"/>
</dbReference>
<dbReference type="AlphaFoldDB" id="A0A2W1N044"/>
<dbReference type="PANTHER" id="PTHR43253">
    <property type="entry name" value="TRICORN PROTEASE HOMOLOG 2-RELATED"/>
    <property type="match status" value="1"/>
</dbReference>
<dbReference type="GO" id="GO:0006508">
    <property type="term" value="P:proteolysis"/>
    <property type="evidence" value="ECO:0007669"/>
    <property type="project" value="UniProtKB-UniRule"/>
</dbReference>
<dbReference type="Gene3D" id="2.30.42.10">
    <property type="match status" value="1"/>
</dbReference>
<evidence type="ECO:0000256" key="3">
    <source>
        <dbReference type="ARBA" id="ARBA00022490"/>
    </source>
</evidence>
<evidence type="ECO:0000256" key="6">
    <source>
        <dbReference type="ARBA" id="ARBA00022825"/>
    </source>
</evidence>
<dbReference type="Pfam" id="PF07676">
    <property type="entry name" value="PD40"/>
    <property type="match status" value="1"/>
</dbReference>
<evidence type="ECO:0000256" key="10">
    <source>
        <dbReference type="SAM" id="SignalP"/>
    </source>
</evidence>
<dbReference type="SUPFAM" id="SSF50156">
    <property type="entry name" value="PDZ domain-like"/>
    <property type="match status" value="1"/>
</dbReference>
<keyword evidence="3 7" id="KW-0963">Cytoplasm</keyword>
<feature type="active site" description="Charge relay system" evidence="8">
    <location>
        <position position="1018"/>
    </location>
</feature>
<keyword evidence="10" id="KW-0732">Signal</keyword>
<proteinExistence type="inferred from homology"/>
<dbReference type="PIRSF" id="PIRSF036421">
    <property type="entry name" value="Tricorn_protease"/>
    <property type="match status" value="1"/>
</dbReference>
<dbReference type="RefSeq" id="WP_111064157.1">
    <property type="nucleotide sequence ID" value="NZ_JBHUCU010000037.1"/>
</dbReference>
<evidence type="ECO:0000256" key="2">
    <source>
        <dbReference type="ARBA" id="ARBA00008524"/>
    </source>
</evidence>
<dbReference type="InterPro" id="IPR011042">
    <property type="entry name" value="6-blade_b-propeller_TolB-like"/>
</dbReference>
<protein>
    <recommendedName>
        <fullName evidence="7">Tricorn protease homolog</fullName>
        <ecNumber evidence="7">3.4.21.-</ecNumber>
    </recommendedName>
</protein>
<feature type="active site" description="Charge relay system" evidence="8">
    <location>
        <position position="742"/>
    </location>
</feature>
<dbReference type="SUPFAM" id="SSF82171">
    <property type="entry name" value="DPP6 N-terminal domain-like"/>
    <property type="match status" value="1"/>
</dbReference>
<feature type="domain" description="Tail specific protease" evidence="11">
    <location>
        <begin position="820"/>
        <end position="1029"/>
    </location>
</feature>
<keyword evidence="4 7" id="KW-0645">Protease</keyword>
<dbReference type="InterPro" id="IPR012393">
    <property type="entry name" value="Tricorn_protease"/>
</dbReference>
<comment type="function">
    <text evidence="7">Degrades oligopeptides.</text>
</comment>
<dbReference type="PANTHER" id="PTHR43253:SF1">
    <property type="entry name" value="TRICORN PROTEASE HOMOLOG 2-RELATED"/>
    <property type="match status" value="1"/>
</dbReference>
<comment type="similarity">
    <text evidence="2 7">Belongs to the peptidase S41B family.</text>
</comment>
<dbReference type="InterPro" id="IPR028204">
    <property type="entry name" value="Tricorn_C1"/>
</dbReference>
<evidence type="ECO:0000256" key="7">
    <source>
        <dbReference type="PIRNR" id="PIRNR036421"/>
    </source>
</evidence>
<keyword evidence="5 7" id="KW-0378">Hydrolase</keyword>
<dbReference type="Pfam" id="PF26549">
    <property type="entry name" value="Tricorn_N"/>
    <property type="match status" value="1"/>
</dbReference>
<dbReference type="Proteomes" id="UP000249248">
    <property type="component" value="Unassembled WGS sequence"/>
</dbReference>
<evidence type="ECO:0000313" key="13">
    <source>
        <dbReference type="Proteomes" id="UP000249248"/>
    </source>
</evidence>
<dbReference type="EMBL" id="QKSB01000010">
    <property type="protein sequence ID" value="PZE16271.1"/>
    <property type="molecule type" value="Genomic_DNA"/>
</dbReference>
<comment type="caution">
    <text evidence="12">The sequence shown here is derived from an EMBL/GenBank/DDBJ whole genome shotgun (WGS) entry which is preliminary data.</text>
</comment>
<evidence type="ECO:0000256" key="4">
    <source>
        <dbReference type="ARBA" id="ARBA00022670"/>
    </source>
</evidence>
<feature type="chain" id="PRO_5016070976" description="Tricorn protease homolog" evidence="10">
    <location>
        <begin position="19"/>
        <end position="1052"/>
    </location>
</feature>
<organism evidence="12 13">
    <name type="scientific">Putridiphycobacter roseus</name>
    <dbReference type="NCBI Taxonomy" id="2219161"/>
    <lineage>
        <taxon>Bacteria</taxon>
        <taxon>Pseudomonadati</taxon>
        <taxon>Bacteroidota</taxon>
        <taxon>Flavobacteriia</taxon>
        <taxon>Flavobacteriales</taxon>
        <taxon>Crocinitomicaceae</taxon>
        <taxon>Putridiphycobacter</taxon>
    </lineage>
</organism>
<evidence type="ECO:0000259" key="11">
    <source>
        <dbReference type="SMART" id="SM00245"/>
    </source>
</evidence>
<dbReference type="Pfam" id="PF14684">
    <property type="entry name" value="Tricorn_C1"/>
    <property type="match status" value="1"/>
</dbReference>
<dbReference type="SMART" id="SM00245">
    <property type="entry name" value="TSPc"/>
    <property type="match status" value="1"/>
</dbReference>
<evidence type="ECO:0000256" key="8">
    <source>
        <dbReference type="PIRSR" id="PIRSR036421-1"/>
    </source>
</evidence>
<dbReference type="Gene3D" id="3.30.750.44">
    <property type="match status" value="1"/>
</dbReference>
<evidence type="ECO:0000313" key="12">
    <source>
        <dbReference type="EMBL" id="PZE16271.1"/>
    </source>
</evidence>
<dbReference type="InterPro" id="IPR011659">
    <property type="entry name" value="WD40"/>
</dbReference>
<feature type="active site" description="Nucleophile" evidence="8">
    <location>
        <position position="960"/>
    </location>
</feature>
<dbReference type="Pfam" id="PF03572">
    <property type="entry name" value="Peptidase_S41"/>
    <property type="match status" value="1"/>
</dbReference>
<dbReference type="SUPFAM" id="SSF69304">
    <property type="entry name" value="Tricorn protease N-terminal domain"/>
    <property type="match status" value="1"/>
</dbReference>
<dbReference type="Gene3D" id="3.90.226.10">
    <property type="entry name" value="2-enoyl-CoA Hydratase, Chain A, domain 1"/>
    <property type="match status" value="1"/>
</dbReference>
<keyword evidence="6 7" id="KW-0720">Serine protease</keyword>
<reference evidence="12 13" key="1">
    <citation type="submission" date="2018-06" db="EMBL/GenBank/DDBJ databases">
        <title>The draft genome sequence of Crocinitomix sp. SM1701.</title>
        <authorList>
            <person name="Zhang X."/>
        </authorList>
    </citation>
    <scope>NUCLEOTIDE SEQUENCE [LARGE SCALE GENOMIC DNA]</scope>
    <source>
        <strain evidence="12 13">SM1701</strain>
    </source>
</reference>
<evidence type="ECO:0000256" key="9">
    <source>
        <dbReference type="PIRSR" id="PIRSR036421-3"/>
    </source>
</evidence>
<feature type="signal peptide" evidence="10">
    <location>
        <begin position="1"/>
        <end position="18"/>
    </location>
</feature>
<dbReference type="Gene3D" id="2.120.10.30">
    <property type="entry name" value="TolB, C-terminal domain"/>
    <property type="match status" value="1"/>
</dbReference>
<evidence type="ECO:0000256" key="5">
    <source>
        <dbReference type="ARBA" id="ARBA00022801"/>
    </source>
</evidence>
<accession>A0A2W1N044</accession>
<dbReference type="GO" id="GO:0005737">
    <property type="term" value="C:cytoplasm"/>
    <property type="evidence" value="ECO:0007669"/>
    <property type="project" value="UniProtKB-SubCell"/>
</dbReference>
<dbReference type="SUPFAM" id="SSF52096">
    <property type="entry name" value="ClpP/crotonase"/>
    <property type="match status" value="1"/>
</dbReference>
<sequence>MKAFLFLCFFAITSTLNANPLWLRYPSISPNGEWITFNYQGDIFIVSVKGGVARQLTSNSAYDYNPVWSHDSKKIAFASNRFGNFDVFLTDTEGNTPTRLTYHSSNDIPNDFTPDNQNVIFTAARLDNYQFAQFPYNGLNEVYQVDLKGGREIQFLTIAAEKIKFNKSGDEIIFQNKKGYENEWRKHHQSSVTRDIVSYNIQNKTFNQITNWNGEDRDPLFGDGENIYFLSEKSGTFNIWKGTKSNPYQSQITDFKTHPIRFLSKSNNNVLSFSYQGELYTNQNGKSVKLEIIIHKDLTSLPTHLINVNKTSGDFALSPNNKEIAFVHRGDIYVTSIDYSSTKQITNTPGMERTVSFSPDGEKVLYAAERNDSWNIYESEKIREEENYFFNATVLKETALIQNDQETFQAAYSPDGNEIAYLENRTAIKVYNIKNKKSRTVLAGKYNYSYSDGDQYYHWSPDSKYILAAFFEYERWSSDIGLIDVNTNKAPINLTKSGYGNGNAKFAMNGNMVYYSTDKYGFRSHGSWGAENDVEAIFLNEQAYKKFTLNKEDYELWLIENKKDSSLNKIIFDPENLFDRKKRLTIHSSSLMDFYVNNDATKILYLAKFEKGFDLWQTDFREKETKIAVKLAGSPSVIILDSLEKNIYLLNKGMIMKVDAKTFKPTPIKMNAETNVNYADERQEMFYHAWRQVKEKFYVKNLHGVDWTALRNNYAKFLPHINNGYDFAELLSEILGELNASHTGSGYRNYKPNGDQTASLGCYYDELYNGDGLKIIEIMDKSPLLTISKKIKAGCIIEAIDGQKIEKNKNYYHLLNRKAGKKILLTILNPKTKEKWEEIITPIGKGQENELAYERWIKSRSQIVDELSNGKLGYVHIKGMNSSSFRELYDKALGELNTKEALIIDTRFNGGGWLHDDLATFLSGKLYMQFVPRGQTNMGGEPISKWQKPSCVLMSEGNYSDAHLFPYTYKALGIGKLIGMPVPGTGTAVWWETLIDGKTYFGIPQIGMQRVTDQVLVENQELQPDIKVNNTYKKMIEGVDEQLISAINELLQ</sequence>
<dbReference type="InterPro" id="IPR029045">
    <property type="entry name" value="ClpP/crotonase-like_dom_sf"/>
</dbReference>
<dbReference type="InterPro" id="IPR036034">
    <property type="entry name" value="PDZ_sf"/>
</dbReference>
<keyword evidence="13" id="KW-1185">Reference proteome</keyword>
<feature type="site" description="Transition state stabilizer; via amide nitrogen" evidence="9">
    <location>
        <position position="961"/>
    </location>
</feature>
<name>A0A2W1N044_9FLAO</name>